<accession>A0A835BZM7</accession>
<dbReference type="AlphaFoldDB" id="A0A835BZM7"/>
<dbReference type="Proteomes" id="UP000636709">
    <property type="component" value="Unassembled WGS sequence"/>
</dbReference>
<comment type="caution">
    <text evidence="1">The sequence shown here is derived from an EMBL/GenBank/DDBJ whole genome shotgun (WGS) entry which is preliminary data.</text>
</comment>
<evidence type="ECO:0000313" key="2">
    <source>
        <dbReference type="Proteomes" id="UP000636709"/>
    </source>
</evidence>
<keyword evidence="2" id="KW-1185">Reference proteome</keyword>
<reference evidence="1" key="1">
    <citation type="submission" date="2020-07" db="EMBL/GenBank/DDBJ databases">
        <title>Genome sequence and genetic diversity analysis of an under-domesticated orphan crop, white fonio (Digitaria exilis).</title>
        <authorList>
            <person name="Bennetzen J.L."/>
            <person name="Chen S."/>
            <person name="Ma X."/>
            <person name="Wang X."/>
            <person name="Yssel A.E.J."/>
            <person name="Chaluvadi S.R."/>
            <person name="Johnson M."/>
            <person name="Gangashetty P."/>
            <person name="Hamidou F."/>
            <person name="Sanogo M.D."/>
            <person name="Zwaenepoel A."/>
            <person name="Wallace J."/>
            <person name="Van De Peer Y."/>
            <person name="Van Deynze A."/>
        </authorList>
    </citation>
    <scope>NUCLEOTIDE SEQUENCE</scope>
    <source>
        <tissue evidence="1">Leaves</tissue>
    </source>
</reference>
<organism evidence="1 2">
    <name type="scientific">Digitaria exilis</name>
    <dbReference type="NCBI Taxonomy" id="1010633"/>
    <lineage>
        <taxon>Eukaryota</taxon>
        <taxon>Viridiplantae</taxon>
        <taxon>Streptophyta</taxon>
        <taxon>Embryophyta</taxon>
        <taxon>Tracheophyta</taxon>
        <taxon>Spermatophyta</taxon>
        <taxon>Magnoliopsida</taxon>
        <taxon>Liliopsida</taxon>
        <taxon>Poales</taxon>
        <taxon>Poaceae</taxon>
        <taxon>PACMAD clade</taxon>
        <taxon>Panicoideae</taxon>
        <taxon>Panicodae</taxon>
        <taxon>Paniceae</taxon>
        <taxon>Anthephorinae</taxon>
        <taxon>Digitaria</taxon>
    </lineage>
</organism>
<evidence type="ECO:0000313" key="1">
    <source>
        <dbReference type="EMBL" id="KAF8717028.1"/>
    </source>
</evidence>
<name>A0A835BZM7_9POAL</name>
<proteinExistence type="predicted"/>
<dbReference type="EMBL" id="JACEFO010001719">
    <property type="protein sequence ID" value="KAF8717028.1"/>
    <property type="molecule type" value="Genomic_DNA"/>
</dbReference>
<gene>
    <name evidence="1" type="ORF">HU200_026138</name>
</gene>
<protein>
    <submittedName>
        <fullName evidence="1">Uncharacterized protein</fullName>
    </submittedName>
</protein>
<sequence>MLSRSPGPSWSMTNPMACFNSVSLGPSMLPLTSSTVTRSSGARSDSVRSAAVAVAGALMCTSTAKLSRAVSLATAGCSQWVFRARTPLLLAASWLVLSWPSSVRSTGSSSWNTGPAALSANGGCDPKNTDGGVEVFVAGQTLPEKQRRWNVWLHSDVTVAWPPPMAPWQTAHDGVAGGVECSQKGFGVVAGACCANRLLPVDSGGDACCAPKEGLVDGGDDCCAPKEDLVWQKELTVAAADCPNKPGVDDGCCPNMPVEDGGFDAKKEKGVDGAGAGPVAGAWLHRAAQTGHAAIPETQRRWNVWAHSDVNAACQSPMPPRQASHCLLSPPSLAMISGIVRDVSGVFDSIWRLPPSRP</sequence>